<evidence type="ECO:0000256" key="2">
    <source>
        <dbReference type="ARBA" id="ARBA00025428"/>
    </source>
</evidence>
<dbReference type="PANTHER" id="PTHR15160:SF1">
    <property type="entry name" value="VON HIPPEL-LINDAU DISEASE TUMOR SUPPRESSOR"/>
    <property type="match status" value="1"/>
</dbReference>
<dbReference type="InterPro" id="IPR003729">
    <property type="entry name" value="Bi_nuclease_dom"/>
</dbReference>
<organism evidence="5 6">
    <name type="scientific">Pleodorina starrii</name>
    <dbReference type="NCBI Taxonomy" id="330485"/>
    <lineage>
        <taxon>Eukaryota</taxon>
        <taxon>Viridiplantae</taxon>
        <taxon>Chlorophyta</taxon>
        <taxon>core chlorophytes</taxon>
        <taxon>Chlorophyceae</taxon>
        <taxon>CS clade</taxon>
        <taxon>Chlamydomonadales</taxon>
        <taxon>Volvocaceae</taxon>
        <taxon>Pleodorina</taxon>
    </lineage>
</organism>
<dbReference type="PANTHER" id="PTHR15160">
    <property type="entry name" value="VON HIPPEL-LINDAU PROTEIN"/>
    <property type="match status" value="1"/>
</dbReference>
<dbReference type="GO" id="GO:0005634">
    <property type="term" value="C:nucleus"/>
    <property type="evidence" value="ECO:0007669"/>
    <property type="project" value="TreeGrafter"/>
</dbReference>
<dbReference type="GO" id="GO:0004518">
    <property type="term" value="F:nuclease activity"/>
    <property type="evidence" value="ECO:0007669"/>
    <property type="project" value="InterPro"/>
</dbReference>
<comment type="function">
    <text evidence="2">Bifunctional nuclease with both RNase and DNase activities. Involved in basal defense response. Participates in abscisic acid-derived callose deposition following infection by a necrotrophic pathogen.</text>
</comment>
<evidence type="ECO:0000259" key="4">
    <source>
        <dbReference type="PROSITE" id="PS51658"/>
    </source>
</evidence>
<evidence type="ECO:0000313" key="6">
    <source>
        <dbReference type="Proteomes" id="UP001165080"/>
    </source>
</evidence>
<dbReference type="GO" id="GO:0016567">
    <property type="term" value="P:protein ubiquitination"/>
    <property type="evidence" value="ECO:0007669"/>
    <property type="project" value="TreeGrafter"/>
</dbReference>
<comment type="similarity">
    <text evidence="1">Belongs to the bifunctional nuclease family.</text>
</comment>
<reference evidence="5 6" key="1">
    <citation type="journal article" date="2023" name="Commun. Biol.">
        <title>Reorganization of the ancestral sex-determining regions during the evolution of trioecy in Pleodorina starrii.</title>
        <authorList>
            <person name="Takahashi K."/>
            <person name="Suzuki S."/>
            <person name="Kawai-Toyooka H."/>
            <person name="Yamamoto K."/>
            <person name="Hamaji T."/>
            <person name="Ootsuki R."/>
            <person name="Yamaguchi H."/>
            <person name="Kawachi M."/>
            <person name="Higashiyama T."/>
            <person name="Nozaki H."/>
        </authorList>
    </citation>
    <scope>NUCLEOTIDE SEQUENCE [LARGE SCALE GENOMIC DNA]</scope>
    <source>
        <strain evidence="5 6">NIES-4479</strain>
    </source>
</reference>
<dbReference type="PROSITE" id="PS51658">
    <property type="entry name" value="BFN"/>
    <property type="match status" value="1"/>
</dbReference>
<feature type="region of interest" description="Disordered" evidence="3">
    <location>
        <begin position="128"/>
        <end position="196"/>
    </location>
</feature>
<feature type="domain" description="BFN" evidence="4">
    <location>
        <begin position="1"/>
        <end position="111"/>
    </location>
</feature>
<dbReference type="GO" id="GO:0030891">
    <property type="term" value="C:VCB complex"/>
    <property type="evidence" value="ECO:0007669"/>
    <property type="project" value="TreeGrafter"/>
</dbReference>
<dbReference type="AlphaFoldDB" id="A0A9W6BG08"/>
<dbReference type="Gene3D" id="3.10.690.10">
    <property type="entry name" value="Bifunctional nuclease domain"/>
    <property type="match status" value="1"/>
</dbReference>
<keyword evidence="6" id="KW-1185">Reference proteome</keyword>
<dbReference type="Proteomes" id="UP001165080">
    <property type="component" value="Unassembled WGS sequence"/>
</dbReference>
<sequence length="273" mass="29753">MEIFVAGDTACNIYTQLHGQQSSRPMTHDLMYSLMERAGQLNPGHWQLLRVAVVALENDIFVGRLFFGDAATGTVMWDCDCRPSDGVYLSLRTQCPFFVARKVWEQAAVPIRESKVHLIAMHEAELAAVQQQQQQHPHPHAGHHQAQPHQGGASGSATTASMDTGGGRGGPTQVPDSSSSGGGGDASTSSPFEYTGIRPNDPDVIVLLKRELAIAVSEEDYAAAIRLRDHPYMQLYRRIEAFQQLGRANEAAALQRELASMITRNSDDAADAM</sequence>
<evidence type="ECO:0000256" key="3">
    <source>
        <dbReference type="SAM" id="MobiDB-lite"/>
    </source>
</evidence>
<dbReference type="Pfam" id="PF02577">
    <property type="entry name" value="BFN_dom"/>
    <property type="match status" value="1"/>
</dbReference>
<accession>A0A9W6BG08</accession>
<dbReference type="SUPFAM" id="SSF103256">
    <property type="entry name" value="Hypothetical protein TM0160"/>
    <property type="match status" value="1"/>
</dbReference>
<proteinExistence type="inferred from homology"/>
<protein>
    <recommendedName>
        <fullName evidence="4">BFN domain-containing protein</fullName>
    </recommendedName>
</protein>
<dbReference type="InterPro" id="IPR036104">
    <property type="entry name" value="BFN_sf"/>
</dbReference>
<gene>
    <name evidence="5" type="primary">PLEST009906</name>
    <name evidence="5" type="ORF">PLESTB_000466900</name>
</gene>
<evidence type="ECO:0000256" key="1">
    <source>
        <dbReference type="ARBA" id="ARBA00009095"/>
    </source>
</evidence>
<comment type="caution">
    <text evidence="5">The sequence shown here is derived from an EMBL/GenBank/DDBJ whole genome shotgun (WGS) entry which is preliminary data.</text>
</comment>
<name>A0A9W6BG08_9CHLO</name>
<evidence type="ECO:0000313" key="5">
    <source>
        <dbReference type="EMBL" id="GLC51110.1"/>
    </source>
</evidence>
<dbReference type="EMBL" id="BRXU01000004">
    <property type="protein sequence ID" value="GLC51110.1"/>
    <property type="molecule type" value="Genomic_DNA"/>
</dbReference>